<feature type="compositionally biased region" description="Polar residues" evidence="1">
    <location>
        <begin position="310"/>
        <end position="322"/>
    </location>
</feature>
<dbReference type="EMBL" id="JARGEI010000014">
    <property type="protein sequence ID" value="KAJ8720170.1"/>
    <property type="molecule type" value="Genomic_DNA"/>
</dbReference>
<feature type="compositionally biased region" description="Low complexity" evidence="1">
    <location>
        <begin position="36"/>
        <end position="46"/>
    </location>
</feature>
<feature type="compositionally biased region" description="Polar residues" evidence="1">
    <location>
        <begin position="346"/>
        <end position="366"/>
    </location>
</feature>
<dbReference type="AlphaFoldDB" id="A0AAD7YLT2"/>
<dbReference type="PANTHER" id="PTHR34239">
    <property type="entry name" value="APPLE DOMAIN-CONTAINING PROTEIN"/>
    <property type="match status" value="1"/>
</dbReference>
<comment type="caution">
    <text evidence="2">The sequence shown here is derived from an EMBL/GenBank/DDBJ whole genome shotgun (WGS) entry which is preliminary data.</text>
</comment>
<sequence>MGKRKHEDKESRIRKKIKRLQKQLNRFSETSEDSEPWPSSDSPPFEQARVDLSESDDSDVPTQLIRSTVASAFSSKNANRSSLLDRDIEHETQIDVPTLLSEPGPSTSKDTVTAACSTQESLPQEILEALGELKGKDEVLGPPIPDEIAKRWGRILVEGLTREQKQEGLEKSLIPENFKLAKAPLLNPEIIPVLSDPVKNRDRLLEKAQNHLGYGIAGLTNLACSIIEGDTDKIELIKKISDVNKILLDLHYENTKTRRKLVITSLDKKFTQLITDVKRDTYLFGANLGEKIKAPKTAEMSGLQIKRSDTVPTSRRYTQQGNWRGPPRSQGQQARRQGGQRPRYHAQTNKRSTPAAHRQTQLSKTNFKAHKP</sequence>
<organism evidence="2 3">
    <name type="scientific">Mythimna separata</name>
    <name type="common">Oriental armyworm</name>
    <name type="synonym">Pseudaletia separata</name>
    <dbReference type="NCBI Taxonomy" id="271217"/>
    <lineage>
        <taxon>Eukaryota</taxon>
        <taxon>Metazoa</taxon>
        <taxon>Ecdysozoa</taxon>
        <taxon>Arthropoda</taxon>
        <taxon>Hexapoda</taxon>
        <taxon>Insecta</taxon>
        <taxon>Pterygota</taxon>
        <taxon>Neoptera</taxon>
        <taxon>Endopterygota</taxon>
        <taxon>Lepidoptera</taxon>
        <taxon>Glossata</taxon>
        <taxon>Ditrysia</taxon>
        <taxon>Noctuoidea</taxon>
        <taxon>Noctuidae</taxon>
        <taxon>Noctuinae</taxon>
        <taxon>Hadenini</taxon>
        <taxon>Mythimna</taxon>
    </lineage>
</organism>
<feature type="region of interest" description="Disordered" evidence="1">
    <location>
        <begin position="298"/>
        <end position="372"/>
    </location>
</feature>
<evidence type="ECO:0000313" key="3">
    <source>
        <dbReference type="Proteomes" id="UP001231518"/>
    </source>
</evidence>
<feature type="compositionally biased region" description="Low complexity" evidence="1">
    <location>
        <begin position="324"/>
        <end position="341"/>
    </location>
</feature>
<reference evidence="2" key="1">
    <citation type="submission" date="2023-03" db="EMBL/GenBank/DDBJ databases">
        <title>Chromosome-level genomes of two armyworms, Mythimna separata and Mythimna loreyi, provide insights into the biosynthesis and reception of sex pheromones.</title>
        <authorList>
            <person name="Zhao H."/>
        </authorList>
    </citation>
    <scope>NUCLEOTIDE SEQUENCE</scope>
    <source>
        <strain evidence="2">BeijingLab</strain>
        <tissue evidence="2">Pupa</tissue>
    </source>
</reference>
<evidence type="ECO:0000256" key="1">
    <source>
        <dbReference type="SAM" id="MobiDB-lite"/>
    </source>
</evidence>
<accession>A0AAD7YLT2</accession>
<dbReference type="PANTHER" id="PTHR34239:SF2">
    <property type="entry name" value="TRANSPOSABLE ELEMENT P TRANSPOSASE_THAP9 CONSERVED DOMAIN-CONTAINING PROTEIN"/>
    <property type="match status" value="1"/>
</dbReference>
<evidence type="ECO:0000313" key="2">
    <source>
        <dbReference type="EMBL" id="KAJ8720170.1"/>
    </source>
</evidence>
<proteinExistence type="predicted"/>
<keyword evidence="3" id="KW-1185">Reference proteome</keyword>
<name>A0AAD7YLT2_MYTSE</name>
<feature type="region of interest" description="Disordered" evidence="1">
    <location>
        <begin position="23"/>
        <end position="62"/>
    </location>
</feature>
<gene>
    <name evidence="2" type="ORF">PYW07_012213</name>
</gene>
<dbReference type="Proteomes" id="UP001231518">
    <property type="component" value="Chromosome 3"/>
</dbReference>
<protein>
    <submittedName>
        <fullName evidence="2">Uncharacterized protein</fullName>
    </submittedName>
</protein>